<name>A0A518GAD4_9BACT</name>
<dbReference type="Proteomes" id="UP000318017">
    <property type="component" value="Chromosome"/>
</dbReference>
<reference evidence="2 3" key="1">
    <citation type="submission" date="2019-02" db="EMBL/GenBank/DDBJ databases">
        <title>Deep-cultivation of Planctomycetes and their phenomic and genomic characterization uncovers novel biology.</title>
        <authorList>
            <person name="Wiegand S."/>
            <person name="Jogler M."/>
            <person name="Boedeker C."/>
            <person name="Pinto D."/>
            <person name="Vollmers J."/>
            <person name="Rivas-Marin E."/>
            <person name="Kohn T."/>
            <person name="Peeters S.H."/>
            <person name="Heuer A."/>
            <person name="Rast P."/>
            <person name="Oberbeckmann S."/>
            <person name="Bunk B."/>
            <person name="Jeske O."/>
            <person name="Meyerdierks A."/>
            <person name="Storesund J.E."/>
            <person name="Kallscheuer N."/>
            <person name="Luecker S."/>
            <person name="Lage O.M."/>
            <person name="Pohl T."/>
            <person name="Merkel B.J."/>
            <person name="Hornburger P."/>
            <person name="Mueller R.-W."/>
            <person name="Bruemmer F."/>
            <person name="Labrenz M."/>
            <person name="Spormann A.M."/>
            <person name="Op den Camp H."/>
            <person name="Overmann J."/>
            <person name="Amann R."/>
            <person name="Jetten M.S.M."/>
            <person name="Mascher T."/>
            <person name="Medema M.H."/>
            <person name="Devos D.P."/>
            <person name="Kaster A.-K."/>
            <person name="Ovreas L."/>
            <person name="Rohde M."/>
            <person name="Galperin M.Y."/>
            <person name="Jogler C."/>
        </authorList>
    </citation>
    <scope>NUCLEOTIDE SEQUENCE [LARGE SCALE GENOMIC DNA]</scope>
    <source>
        <strain evidence="2 3">Q31a</strain>
    </source>
</reference>
<dbReference type="InterPro" id="IPR013424">
    <property type="entry name" value="Ice-binding_C"/>
</dbReference>
<feature type="signal peptide" evidence="1">
    <location>
        <begin position="1"/>
        <end position="23"/>
    </location>
</feature>
<evidence type="ECO:0008006" key="4">
    <source>
        <dbReference type="Google" id="ProtNLM"/>
    </source>
</evidence>
<accession>A0A518GAD4</accession>
<evidence type="ECO:0000313" key="3">
    <source>
        <dbReference type="Proteomes" id="UP000318017"/>
    </source>
</evidence>
<dbReference type="RefSeq" id="WP_145080745.1">
    <property type="nucleotide sequence ID" value="NZ_CP036298.1"/>
</dbReference>
<evidence type="ECO:0000256" key="1">
    <source>
        <dbReference type="SAM" id="SignalP"/>
    </source>
</evidence>
<dbReference type="NCBIfam" id="TIGR02595">
    <property type="entry name" value="PEP_CTERM"/>
    <property type="match status" value="1"/>
</dbReference>
<dbReference type="AlphaFoldDB" id="A0A518GAD4"/>
<proteinExistence type="predicted"/>
<dbReference type="OrthoDB" id="270307at2"/>
<sequence precursor="true">MRRFFRGLLVAAAVCGGATAAQADITLFSEDFDTDNSANWTTNDPGVTDIQADYFYDYSAIGVGAAPGGATTTGLKMTANNVNGVFGGFSVSPTGQSFTGSYRVSFNLWQNYVGPVGPGGSGTTQLSTFGVGTSGTAGIYPGTWSESAGFAVTLDGGSASDFRAYASSAQASFVEGDAAVYRAAGARNGSDAYYAGFGGEAAPAAQVGLFAGQTGTTDAGEIGFAWRNVTIDVNDVAQTAIWAIDGLEIAEINLATEALGGQNIFFGHSDSNGAISSDPNASLLNVTLIDNIRVTAVPEPSALGLGLIGGVVGMFRRRRR</sequence>
<gene>
    <name evidence="2" type="ORF">Q31a_38660</name>
</gene>
<organism evidence="2 3">
    <name type="scientific">Aureliella helgolandensis</name>
    <dbReference type="NCBI Taxonomy" id="2527968"/>
    <lineage>
        <taxon>Bacteria</taxon>
        <taxon>Pseudomonadati</taxon>
        <taxon>Planctomycetota</taxon>
        <taxon>Planctomycetia</taxon>
        <taxon>Pirellulales</taxon>
        <taxon>Pirellulaceae</taxon>
        <taxon>Aureliella</taxon>
    </lineage>
</organism>
<evidence type="ECO:0000313" key="2">
    <source>
        <dbReference type="EMBL" id="QDV25540.1"/>
    </source>
</evidence>
<keyword evidence="1" id="KW-0732">Signal</keyword>
<protein>
    <recommendedName>
        <fullName evidence="4">PEP-CTERM protein-sorting domain-containing protein</fullName>
    </recommendedName>
</protein>
<keyword evidence="3" id="KW-1185">Reference proteome</keyword>
<dbReference type="KEGG" id="ahel:Q31a_38660"/>
<feature type="chain" id="PRO_5021947210" description="PEP-CTERM protein-sorting domain-containing protein" evidence="1">
    <location>
        <begin position="24"/>
        <end position="320"/>
    </location>
</feature>
<dbReference type="EMBL" id="CP036298">
    <property type="protein sequence ID" value="QDV25540.1"/>
    <property type="molecule type" value="Genomic_DNA"/>
</dbReference>